<dbReference type="Gene3D" id="2.40.100.10">
    <property type="entry name" value="Cyclophilin-like"/>
    <property type="match status" value="2"/>
</dbReference>
<dbReference type="Gene3D" id="3.30.1360.40">
    <property type="match status" value="1"/>
</dbReference>
<evidence type="ECO:0000313" key="6">
    <source>
        <dbReference type="EMBL" id="CAQ82534.1"/>
    </source>
</evidence>
<keyword evidence="1" id="KW-0547">Nucleotide-binding</keyword>
<evidence type="ECO:0000259" key="5">
    <source>
        <dbReference type="SMART" id="SM00797"/>
    </source>
</evidence>
<feature type="domain" description="Carboxyltransferase" evidence="4">
    <location>
        <begin position="23"/>
        <end position="213"/>
    </location>
</feature>
<accession>B6VMF2</accession>
<dbReference type="SUPFAM" id="SSF50891">
    <property type="entry name" value="Cyclophilin-like"/>
    <property type="match status" value="2"/>
</dbReference>
<reference evidence="6" key="2">
    <citation type="submission" date="2008-05" db="EMBL/GenBank/DDBJ databases">
        <authorList>
            <person name="Crossman L.C."/>
        </authorList>
    </citation>
    <scope>NUCLEOTIDE SEQUENCE</scope>
    <source>
        <strain evidence="6">ATCC43949</strain>
    </source>
</reference>
<dbReference type="GO" id="GO:0016787">
    <property type="term" value="F:hydrolase activity"/>
    <property type="evidence" value="ECO:0007669"/>
    <property type="project" value="UniProtKB-KW"/>
</dbReference>
<dbReference type="Pfam" id="PF02626">
    <property type="entry name" value="CT_A_B"/>
    <property type="match status" value="1"/>
</dbReference>
<keyword evidence="2" id="KW-0378">Hydrolase</keyword>
<dbReference type="InterPro" id="IPR003833">
    <property type="entry name" value="CT_C_D"/>
</dbReference>
<name>B6VMF2_PHOAA</name>
<dbReference type="Proteomes" id="UP000002747">
    <property type="component" value="Chromosome"/>
</dbReference>
<dbReference type="EMBL" id="FM162591">
    <property type="protein sequence ID" value="CAQ82534.1"/>
    <property type="molecule type" value="Genomic_DNA"/>
</dbReference>
<dbReference type="InterPro" id="IPR052708">
    <property type="entry name" value="PxpC"/>
</dbReference>
<keyword evidence="3" id="KW-0067">ATP-binding</keyword>
<evidence type="ECO:0000259" key="4">
    <source>
        <dbReference type="SMART" id="SM00796"/>
    </source>
</evidence>
<dbReference type="InterPro" id="IPR029000">
    <property type="entry name" value="Cyclophilin-like_dom_sf"/>
</dbReference>
<dbReference type="AlphaFoldDB" id="B6VMF2"/>
<dbReference type="PANTHER" id="PTHR43309">
    <property type="entry name" value="5-OXOPROLINASE SUBUNIT C"/>
    <property type="match status" value="1"/>
</dbReference>
<dbReference type="GO" id="GO:0005524">
    <property type="term" value="F:ATP binding"/>
    <property type="evidence" value="ECO:0007669"/>
    <property type="project" value="UniProtKB-KW"/>
</dbReference>
<evidence type="ECO:0000313" key="7">
    <source>
        <dbReference type="EMBL" id="CAR67332.1"/>
    </source>
</evidence>
<dbReference type="EMBL" id="FM211054">
    <property type="protein sequence ID" value="CAR67332.1"/>
    <property type="molecule type" value="Genomic_DNA"/>
</dbReference>
<dbReference type="SMART" id="SM00797">
    <property type="entry name" value="AHS2"/>
    <property type="match status" value="1"/>
</dbReference>
<evidence type="ECO:0008006" key="9">
    <source>
        <dbReference type="Google" id="ProtNLM"/>
    </source>
</evidence>
<dbReference type="eggNOG" id="COG1984">
    <property type="taxonomic scope" value="Bacteria"/>
</dbReference>
<evidence type="ECO:0000256" key="3">
    <source>
        <dbReference type="ARBA" id="ARBA00022840"/>
    </source>
</evidence>
<feature type="domain" description="Carboxyltransferase" evidence="5">
    <location>
        <begin position="277"/>
        <end position="557"/>
    </location>
</feature>
<reference evidence="7" key="1">
    <citation type="journal article" date="2008" name="Proc. Natl. Acad. Sci. U.S.A.">
        <title>Rapid virulence annotation (RVA): identification of virulence factors using a bacterial genome library and multiple invertebrate hosts.</title>
        <authorList>
            <person name="Waterfield N.R."/>
            <person name="Sanchez-Contreras M."/>
            <person name="Eleftherianos I."/>
            <person name="Dowling A."/>
            <person name="Wilkinson P."/>
            <person name="Parkhill J."/>
            <person name="Thomson N."/>
            <person name="Reynolds S.E."/>
            <person name="Bode H.B."/>
            <person name="Dorus S."/>
            <person name="Ffrench-Constant R.H."/>
        </authorList>
    </citation>
    <scope>NUCLEOTIDE SEQUENCE</scope>
    <source>
        <strain evidence="7">ATCC 43949</strain>
    </source>
</reference>
<sequence>MSWHHAPFYILIINAASFREYSVRFLPVNLNAIIVELCNLDETLALFDSLNSSPISGVEEIIPAARTLLIRFRPNIIADSQLAREINRRNLNTRDRTTGKLVEIPVYYTGEDLAEVADILGITIKEVIKRHTENEYTVAFTGFAPGFAYLVANSNVLHVPRRMTPRARLPAGSVGLAGEFSGIYPQTSPGGWQIIGITPERMWDLSRNPPALLQPGFRVRFRDKSKGTTVTITKPESQITPTIDVISSQVDKRPSLAILSTGIQTLFQDLGRSGQAGLGIAAAGALDKTALRSANRIVGNPSDSACLEIVEGGLSFISHGCVIIAVTGADCPIVIQTASGRKFQAGSYQPVDLSEGDKVTLGTPKAGVRSYLAVRGGFAQQPILSSRSYDTLAHIGPKPVATGDLLNILSVTRSFAVSMDEGPAFNMPAPDDIVTLDIILGPRTDWFTEEALSLLQNQLWRVTPQSNRVGIRLNGGTPLSRINHEELPSEGTAVGAIQVPASGQPVLFLADHPLTGGYPVIGSVASYHLDLAGQIPINAHIRFNPINEFHEIQEALTVHE</sequence>
<evidence type="ECO:0000313" key="8">
    <source>
        <dbReference type="Proteomes" id="UP000002747"/>
    </source>
</evidence>
<reference evidence="6 8" key="4">
    <citation type="journal article" date="2009" name="BMC Genomics">
        <title>Comparative genomics of the emerging human pathogen Photorhabdus asymbiotica with the insect pathogen Photorhabdus luminescens.</title>
        <authorList>
            <person name="Wilkinson P."/>
            <person name="Waterfield N.R."/>
            <person name="Crossman L."/>
            <person name="Corton C."/>
            <person name="Sanchez-Contreras M."/>
            <person name="Vlisidou I."/>
            <person name="Barron A."/>
            <person name="Bignell A."/>
            <person name="Clark L."/>
            <person name="Ormond D."/>
            <person name="Mayho M."/>
            <person name="Bason N."/>
            <person name="Smith F."/>
            <person name="Simmonds M."/>
            <person name="Churcher C."/>
            <person name="Harris D."/>
            <person name="Thompson N.R."/>
            <person name="Quail M."/>
            <person name="Parkhill J."/>
            <person name="ffrench-Constant R.H."/>
        </authorList>
    </citation>
    <scope>NUCLEOTIDE SEQUENCE [LARGE SCALE GENOMIC DNA]</scope>
    <source>
        <strain evidence="8">ATCC 43949 / 3105-77</strain>
        <strain evidence="6">ATCC43949</strain>
    </source>
</reference>
<dbReference type="Pfam" id="PF02682">
    <property type="entry name" value="CT_C_D"/>
    <property type="match status" value="1"/>
</dbReference>
<evidence type="ECO:0000256" key="1">
    <source>
        <dbReference type="ARBA" id="ARBA00022741"/>
    </source>
</evidence>
<dbReference type="SMART" id="SM00796">
    <property type="entry name" value="AHS1"/>
    <property type="match status" value="1"/>
</dbReference>
<proteinExistence type="predicted"/>
<dbReference type="KEGG" id="pay:PAU_00441"/>
<dbReference type="SUPFAM" id="SSF160467">
    <property type="entry name" value="PH0987 N-terminal domain-like"/>
    <property type="match status" value="1"/>
</dbReference>
<dbReference type="eggNOG" id="COG2049">
    <property type="taxonomic scope" value="Bacteria"/>
</dbReference>
<organism evidence="7">
    <name type="scientific">Photorhabdus asymbiotica subsp. asymbiotica (strain ATCC 43949 / 3105-77)</name>
    <name type="common">Xenorhabdus luminescens (strain 2)</name>
    <dbReference type="NCBI Taxonomy" id="553480"/>
    <lineage>
        <taxon>Bacteria</taxon>
        <taxon>Pseudomonadati</taxon>
        <taxon>Pseudomonadota</taxon>
        <taxon>Gammaproteobacteria</taxon>
        <taxon>Enterobacterales</taxon>
        <taxon>Morganellaceae</taxon>
        <taxon>Photorhabdus</taxon>
    </lineage>
</organism>
<gene>
    <name evidence="6" type="ordered locus">PAU_00441</name>
    <name evidence="7" type="ORF">PA-RVA12-2480</name>
</gene>
<protein>
    <recommendedName>
        <fullName evidence="9">Allophanate hydrolase subunit 1 and 2</fullName>
    </recommendedName>
</protein>
<dbReference type="InterPro" id="IPR003778">
    <property type="entry name" value="CT_A_B"/>
</dbReference>
<reference evidence="7" key="3">
    <citation type="submission" date="2008-09" db="EMBL/GenBank/DDBJ databases">
        <authorList>
            <person name="Thomson N.R."/>
        </authorList>
    </citation>
    <scope>NUCLEOTIDE SEQUENCE</scope>
    <source>
        <strain evidence="7">ATCC 43949</strain>
    </source>
</reference>
<dbReference type="STRING" id="291112.PAU_00441"/>
<dbReference type="PANTHER" id="PTHR43309:SF3">
    <property type="entry name" value="5-OXOPROLINASE SUBUNIT C"/>
    <property type="match status" value="1"/>
</dbReference>
<evidence type="ECO:0000256" key="2">
    <source>
        <dbReference type="ARBA" id="ARBA00022801"/>
    </source>
</evidence>
<accession>C7BJ30</accession>